<dbReference type="OrthoDB" id="4548523at2"/>
<dbReference type="InterPro" id="IPR007061">
    <property type="entry name" value="MST-like"/>
</dbReference>
<dbReference type="SUPFAM" id="SSF109854">
    <property type="entry name" value="DinB/YfiT-like putative metalloenzymes"/>
    <property type="match status" value="1"/>
</dbReference>
<keyword evidence="2" id="KW-1185">Reference proteome</keyword>
<dbReference type="EMBL" id="PGEZ01000004">
    <property type="protein sequence ID" value="PJJ48154.1"/>
    <property type="molecule type" value="Genomic_DNA"/>
</dbReference>
<organism evidence="1 2">
    <name type="scientific">Mumia flava</name>
    <dbReference type="NCBI Taxonomy" id="1348852"/>
    <lineage>
        <taxon>Bacteria</taxon>
        <taxon>Bacillati</taxon>
        <taxon>Actinomycetota</taxon>
        <taxon>Actinomycetes</taxon>
        <taxon>Propionibacteriales</taxon>
        <taxon>Nocardioidaceae</taxon>
        <taxon>Mumia</taxon>
    </lineage>
</organism>
<proteinExistence type="predicted"/>
<dbReference type="Proteomes" id="UP000230842">
    <property type="component" value="Unassembled WGS sequence"/>
</dbReference>
<evidence type="ECO:0000313" key="2">
    <source>
        <dbReference type="Proteomes" id="UP000230842"/>
    </source>
</evidence>
<gene>
    <name evidence="1" type="ORF">CLV56_4030</name>
</gene>
<sequence length="167" mass="19214">MRRVPFTGDEKQSLYVALDRHRDALLWKLEGLSEDDLRRSVVPSGTSLLGMLKHLASVEYNWFCGTFGRESLEVPYSDDDWDSDWRIEPWETTEGVLEYYAMARRDADAVIDELDLTDTGTAWYGPTVTLRWVLIHMVEEVCRHAGHADIIRELLDGRTGSFEDYPG</sequence>
<comment type="caution">
    <text evidence="1">The sequence shown here is derived from an EMBL/GenBank/DDBJ whole genome shotgun (WGS) entry which is preliminary data.</text>
</comment>
<protein>
    <submittedName>
        <fullName evidence="1">Uncharacterized protein DUF664</fullName>
    </submittedName>
</protein>
<dbReference type="InterPro" id="IPR034660">
    <property type="entry name" value="DinB/YfiT-like"/>
</dbReference>
<evidence type="ECO:0000313" key="1">
    <source>
        <dbReference type="EMBL" id="PJJ48154.1"/>
    </source>
</evidence>
<name>A0A0B2B191_9ACTN</name>
<dbReference type="RefSeq" id="WP_039370717.1">
    <property type="nucleotide sequence ID" value="NZ_PGEZ01000004.1"/>
</dbReference>
<dbReference type="Gene3D" id="1.20.120.450">
    <property type="entry name" value="dinb family like domain"/>
    <property type="match status" value="1"/>
</dbReference>
<reference evidence="1 2" key="1">
    <citation type="submission" date="2017-11" db="EMBL/GenBank/DDBJ databases">
        <title>Genomic Encyclopedia of Archaeal and Bacterial Type Strains, Phase II (KMG-II): From Individual Species to Whole Genera.</title>
        <authorList>
            <person name="Goeker M."/>
        </authorList>
    </citation>
    <scope>NUCLEOTIDE SEQUENCE [LARGE SCALE GENOMIC DNA]</scope>
    <source>
        <strain evidence="1 2">DSM 27763</strain>
    </source>
</reference>
<dbReference type="Pfam" id="PF04978">
    <property type="entry name" value="MST"/>
    <property type="match status" value="1"/>
</dbReference>
<dbReference type="AlphaFoldDB" id="A0A0B2B191"/>
<accession>A0A0B2B191</accession>